<evidence type="ECO:0000313" key="2">
    <source>
        <dbReference type="EMBL" id="PTN03905.1"/>
    </source>
</evidence>
<proteinExistence type="predicted"/>
<keyword evidence="3" id="KW-1185">Reference proteome</keyword>
<dbReference type="AlphaFoldDB" id="A0A2T5BW88"/>
<reference evidence="2 3" key="1">
    <citation type="submission" date="2018-04" db="EMBL/GenBank/DDBJ databases">
        <title>Genomic Encyclopedia of Archaeal and Bacterial Type Strains, Phase II (KMG-II): from individual species to whole genera.</title>
        <authorList>
            <person name="Goeker M."/>
        </authorList>
    </citation>
    <scope>NUCLEOTIDE SEQUENCE [LARGE SCALE GENOMIC DNA]</scope>
    <source>
        <strain evidence="2 3">DSM 18064</strain>
    </source>
</reference>
<dbReference type="Proteomes" id="UP000243859">
    <property type="component" value="Unassembled WGS sequence"/>
</dbReference>
<accession>A0A2T5BW88</accession>
<protein>
    <submittedName>
        <fullName evidence="2">Uncharacterized protein</fullName>
    </submittedName>
</protein>
<name>A0A2T5BW88_9RHOB</name>
<sequence>MRNAALTLGVIAGMIGLIVGFSAMAIRSSSMSLAKWAMPCPRSITRN</sequence>
<keyword evidence="1" id="KW-1133">Transmembrane helix</keyword>
<evidence type="ECO:0000256" key="1">
    <source>
        <dbReference type="SAM" id="Phobius"/>
    </source>
</evidence>
<keyword evidence="1" id="KW-0812">Transmembrane</keyword>
<feature type="transmembrane region" description="Helical" evidence="1">
    <location>
        <begin position="6"/>
        <end position="26"/>
    </location>
</feature>
<keyword evidence="1" id="KW-0472">Membrane</keyword>
<evidence type="ECO:0000313" key="3">
    <source>
        <dbReference type="Proteomes" id="UP000243859"/>
    </source>
</evidence>
<dbReference type="EMBL" id="QAAA01000001">
    <property type="protein sequence ID" value="PTN03905.1"/>
    <property type="molecule type" value="Genomic_DNA"/>
</dbReference>
<organism evidence="2 3">
    <name type="scientific">Rhodovulum imhoffii</name>
    <dbReference type="NCBI Taxonomy" id="365340"/>
    <lineage>
        <taxon>Bacteria</taxon>
        <taxon>Pseudomonadati</taxon>
        <taxon>Pseudomonadota</taxon>
        <taxon>Alphaproteobacteria</taxon>
        <taxon>Rhodobacterales</taxon>
        <taxon>Paracoccaceae</taxon>
        <taxon>Rhodovulum</taxon>
    </lineage>
</organism>
<gene>
    <name evidence="2" type="ORF">C8N32_10199</name>
</gene>
<comment type="caution">
    <text evidence="2">The sequence shown here is derived from an EMBL/GenBank/DDBJ whole genome shotgun (WGS) entry which is preliminary data.</text>
</comment>